<proteinExistence type="predicted"/>
<dbReference type="AlphaFoldDB" id="A0A484KVX2"/>
<protein>
    <recommendedName>
        <fullName evidence="3">Replication factor A C-terminal domain-containing protein</fullName>
    </recommendedName>
</protein>
<dbReference type="EMBL" id="OOIL02000725">
    <property type="protein sequence ID" value="VFQ68748.1"/>
    <property type="molecule type" value="Genomic_DNA"/>
</dbReference>
<sequence length="118" mass="13303">MLSGDPAAKTTKRFRILFEITEGISALQVTLFTDTLEKIVRALELNIPMELLKCTDLNSSLDSQKVTAAVKLPPRTDRTSPSKTFSLLCLYNLHHEKTATPYLKRKLKVEEPSPKKQC</sequence>
<dbReference type="OrthoDB" id="1306255at2759"/>
<evidence type="ECO:0000313" key="2">
    <source>
        <dbReference type="Proteomes" id="UP000595140"/>
    </source>
</evidence>
<name>A0A484KVX2_9ASTE</name>
<reference evidence="1 2" key="1">
    <citation type="submission" date="2018-04" db="EMBL/GenBank/DDBJ databases">
        <authorList>
            <person name="Vogel A."/>
        </authorList>
    </citation>
    <scope>NUCLEOTIDE SEQUENCE [LARGE SCALE GENOMIC DNA]</scope>
</reference>
<accession>A0A484KVX2</accession>
<keyword evidence="2" id="KW-1185">Reference proteome</keyword>
<evidence type="ECO:0000313" key="1">
    <source>
        <dbReference type="EMBL" id="VFQ68748.1"/>
    </source>
</evidence>
<evidence type="ECO:0008006" key="3">
    <source>
        <dbReference type="Google" id="ProtNLM"/>
    </source>
</evidence>
<dbReference type="Proteomes" id="UP000595140">
    <property type="component" value="Unassembled WGS sequence"/>
</dbReference>
<organism evidence="1 2">
    <name type="scientific">Cuscuta campestris</name>
    <dbReference type="NCBI Taxonomy" id="132261"/>
    <lineage>
        <taxon>Eukaryota</taxon>
        <taxon>Viridiplantae</taxon>
        <taxon>Streptophyta</taxon>
        <taxon>Embryophyta</taxon>
        <taxon>Tracheophyta</taxon>
        <taxon>Spermatophyta</taxon>
        <taxon>Magnoliopsida</taxon>
        <taxon>eudicotyledons</taxon>
        <taxon>Gunneridae</taxon>
        <taxon>Pentapetalae</taxon>
        <taxon>asterids</taxon>
        <taxon>lamiids</taxon>
        <taxon>Solanales</taxon>
        <taxon>Convolvulaceae</taxon>
        <taxon>Cuscuteae</taxon>
        <taxon>Cuscuta</taxon>
        <taxon>Cuscuta subgen. Grammica</taxon>
        <taxon>Cuscuta sect. Cleistogrammica</taxon>
    </lineage>
</organism>
<gene>
    <name evidence="1" type="ORF">CCAM_LOCUS10524</name>
</gene>